<dbReference type="EMBL" id="CP049074">
    <property type="protein sequence ID" value="QKQ99139.1"/>
    <property type="molecule type" value="Genomic_DNA"/>
</dbReference>
<sequence>MDPVLVSKVILTMIGVISSVYGVSYIVIGRFDIPFISRKESTVLGSVLVAVALALFIVSFAIP</sequence>
<evidence type="ECO:0000313" key="3">
    <source>
        <dbReference type="Proteomes" id="UP000509301"/>
    </source>
</evidence>
<keyword evidence="1" id="KW-0472">Membrane</keyword>
<protein>
    <submittedName>
        <fullName evidence="2">Uncharacterized protein</fullName>
    </submittedName>
</protein>
<feature type="transmembrane region" description="Helical" evidence="1">
    <location>
        <begin position="6"/>
        <end position="31"/>
    </location>
</feature>
<keyword evidence="1" id="KW-0812">Transmembrane</keyword>
<reference evidence="2 3" key="1">
    <citation type="submission" date="2020-02" db="EMBL/GenBank/DDBJ databases">
        <title>Comparative genome analysis reveals the metabolism and evolution of the thermophilic archaeal genus Metallosphaera.</title>
        <authorList>
            <person name="Jiang C."/>
        </authorList>
    </citation>
    <scope>NUCLEOTIDE SEQUENCE [LARGE SCALE GENOMIC DNA]</scope>
    <source>
        <strain evidence="2 3">Ric-A</strain>
    </source>
</reference>
<proteinExistence type="predicted"/>
<evidence type="ECO:0000256" key="1">
    <source>
        <dbReference type="SAM" id="Phobius"/>
    </source>
</evidence>
<accession>A0A6N0NVF6</accession>
<dbReference type="GeneID" id="55640455"/>
<feature type="transmembrane region" description="Helical" evidence="1">
    <location>
        <begin position="43"/>
        <end position="62"/>
    </location>
</feature>
<name>A0A6N0NVF6_9CREN</name>
<keyword evidence="3" id="KW-1185">Reference proteome</keyword>
<dbReference type="Proteomes" id="UP000509301">
    <property type="component" value="Chromosome"/>
</dbReference>
<dbReference type="AlphaFoldDB" id="A0A6N0NVF6"/>
<organism evidence="2 3">
    <name type="scientific">Metallosphaera tengchongensis</name>
    <dbReference type="NCBI Taxonomy" id="1532350"/>
    <lineage>
        <taxon>Archaea</taxon>
        <taxon>Thermoproteota</taxon>
        <taxon>Thermoprotei</taxon>
        <taxon>Sulfolobales</taxon>
        <taxon>Sulfolobaceae</taxon>
        <taxon>Metallosphaera</taxon>
    </lineage>
</organism>
<gene>
    <name evidence="2" type="ORF">GWK48_00875</name>
</gene>
<evidence type="ECO:0000313" key="2">
    <source>
        <dbReference type="EMBL" id="QKQ99139.1"/>
    </source>
</evidence>
<dbReference type="RefSeq" id="WP_174628743.1">
    <property type="nucleotide sequence ID" value="NZ_CP049074.1"/>
</dbReference>
<keyword evidence="1" id="KW-1133">Transmembrane helix</keyword>
<dbReference type="KEGG" id="mten:GWK48_00875"/>